<evidence type="ECO:0000313" key="7">
    <source>
        <dbReference type="Proteomes" id="UP001524586"/>
    </source>
</evidence>
<dbReference type="Gene3D" id="2.40.40.10">
    <property type="entry name" value="RlpA-like domain"/>
    <property type="match status" value="1"/>
</dbReference>
<comment type="caution">
    <text evidence="6">The sequence shown here is derived from an EMBL/GenBank/DDBJ whole genome shotgun (WGS) entry which is preliminary data.</text>
</comment>
<dbReference type="Pfam" id="PF03330">
    <property type="entry name" value="DPBB_1"/>
    <property type="match status" value="1"/>
</dbReference>
<dbReference type="CDD" id="cd22268">
    <property type="entry name" value="DPBB_RlpA-like"/>
    <property type="match status" value="1"/>
</dbReference>
<dbReference type="Proteomes" id="UP001524586">
    <property type="component" value="Unassembled WGS sequence"/>
</dbReference>
<evidence type="ECO:0000256" key="2">
    <source>
        <dbReference type="ARBA" id="ARBA00023316"/>
    </source>
</evidence>
<dbReference type="SUPFAM" id="SSF50685">
    <property type="entry name" value="Barwin-like endoglucanases"/>
    <property type="match status" value="1"/>
</dbReference>
<accession>A0ABT1U3B1</accession>
<comment type="function">
    <text evidence="3">Lytic transglycosylase with a strong preference for naked glycan strands that lack stem peptides.</text>
</comment>
<keyword evidence="2 3" id="KW-0961">Cell wall biogenesis/degradation</keyword>
<name>A0ABT1U3B1_9GAMM</name>
<dbReference type="PANTHER" id="PTHR34183:SF1">
    <property type="entry name" value="ENDOLYTIC PEPTIDOGLYCAN TRANSGLYCOSYLASE RLPA"/>
    <property type="match status" value="1"/>
</dbReference>
<keyword evidence="7" id="KW-1185">Reference proteome</keyword>
<proteinExistence type="inferred from homology"/>
<evidence type="ECO:0000256" key="3">
    <source>
        <dbReference type="HAMAP-Rule" id="MF_02071"/>
    </source>
</evidence>
<evidence type="ECO:0000256" key="1">
    <source>
        <dbReference type="ARBA" id="ARBA00023239"/>
    </source>
</evidence>
<evidence type="ECO:0000259" key="5">
    <source>
        <dbReference type="Pfam" id="PF03330"/>
    </source>
</evidence>
<dbReference type="RefSeq" id="WP_256613927.1">
    <property type="nucleotide sequence ID" value="NZ_JANIBK010000011.1"/>
</dbReference>
<evidence type="ECO:0000313" key="6">
    <source>
        <dbReference type="EMBL" id="MCQ8127596.1"/>
    </source>
</evidence>
<keyword evidence="1 3" id="KW-0456">Lyase</keyword>
<sequence>MSFHPWYSEFFRPLLLGCVLVAVTGCSSDQTSRQDDRKANVESAPNVHKEVGEASWYGPGFQGKETSSGETFDQKKMTAAHPTLPMGTKATVTNLDNGNKVEVIINDRGPDADNRVIDLSGGAANKLDMKEDGTARVKIETKTAVKKGAKGEPTLIAPEQLND</sequence>
<dbReference type="PANTHER" id="PTHR34183">
    <property type="entry name" value="ENDOLYTIC PEPTIDOGLYCAN TRANSGLYCOSYLASE RLPA"/>
    <property type="match status" value="1"/>
</dbReference>
<evidence type="ECO:0000256" key="4">
    <source>
        <dbReference type="RuleBase" id="RU003495"/>
    </source>
</evidence>
<dbReference type="HAMAP" id="MF_02071">
    <property type="entry name" value="RlpA"/>
    <property type="match status" value="1"/>
</dbReference>
<comment type="similarity">
    <text evidence="3 4">Belongs to the RlpA family.</text>
</comment>
<dbReference type="InterPro" id="IPR012997">
    <property type="entry name" value="RplA"/>
</dbReference>
<dbReference type="EMBL" id="JANIBK010000011">
    <property type="protein sequence ID" value="MCQ8127596.1"/>
    <property type="molecule type" value="Genomic_DNA"/>
</dbReference>
<feature type="domain" description="RlpA-like protein double-psi beta-barrel" evidence="5">
    <location>
        <begin position="50"/>
        <end position="139"/>
    </location>
</feature>
<reference evidence="6 7" key="1">
    <citation type="submission" date="2022-07" db="EMBL/GenBank/DDBJ databases">
        <title>Methylomonas rivi sp. nov., Methylomonas rosea sp. nov., Methylomonas aureus sp. nov. and Methylomonas subterranea sp. nov., four novel methanotrophs isolated from a freshwater creek and the deep terrestrial subsurface.</title>
        <authorList>
            <person name="Abin C."/>
            <person name="Sankaranarayanan K."/>
            <person name="Garner C."/>
            <person name="Sindelar R."/>
            <person name="Kotary K."/>
            <person name="Garner R."/>
            <person name="Barclay S."/>
            <person name="Lawson P."/>
            <person name="Krumholz L."/>
        </authorList>
    </citation>
    <scope>NUCLEOTIDE SEQUENCE [LARGE SCALE GENOMIC DNA]</scope>
    <source>
        <strain evidence="6 7">WSC-6</strain>
    </source>
</reference>
<dbReference type="EC" id="4.2.2.-" evidence="3"/>
<dbReference type="InterPro" id="IPR009009">
    <property type="entry name" value="RlpA-like_DPBB"/>
</dbReference>
<dbReference type="NCBIfam" id="TIGR00413">
    <property type="entry name" value="rlpA"/>
    <property type="match status" value="1"/>
</dbReference>
<dbReference type="InterPro" id="IPR034718">
    <property type="entry name" value="RlpA"/>
</dbReference>
<protein>
    <recommendedName>
        <fullName evidence="3">Endolytic peptidoglycan transglycosylase RlpA</fullName>
        <ecNumber evidence="3">4.2.2.-</ecNumber>
    </recommendedName>
</protein>
<dbReference type="InterPro" id="IPR036908">
    <property type="entry name" value="RlpA-like_sf"/>
</dbReference>
<gene>
    <name evidence="3" type="primary">rlpA</name>
    <name evidence="6" type="ORF">NP596_03910</name>
</gene>
<organism evidence="6 7">
    <name type="scientific">Methylomonas rivi</name>
    <dbReference type="NCBI Taxonomy" id="2952226"/>
    <lineage>
        <taxon>Bacteria</taxon>
        <taxon>Pseudomonadati</taxon>
        <taxon>Pseudomonadota</taxon>
        <taxon>Gammaproteobacteria</taxon>
        <taxon>Methylococcales</taxon>
        <taxon>Methylococcaceae</taxon>
        <taxon>Methylomonas</taxon>
    </lineage>
</organism>